<evidence type="ECO:0000313" key="1">
    <source>
        <dbReference type="EMBL" id="QNT59541.1"/>
    </source>
</evidence>
<keyword evidence="2" id="KW-1185">Reference proteome</keyword>
<dbReference type="Proteomes" id="UP000516412">
    <property type="component" value="Chromosome"/>
</dbReference>
<sequence length="43" mass="5268">MVNLHISNTGRPQKNVQNWFCCCFGGLKYEYIHYYYHDRINLK</sequence>
<evidence type="ECO:0000313" key="2">
    <source>
        <dbReference type="Proteomes" id="UP000516412"/>
    </source>
</evidence>
<gene>
    <name evidence="1" type="ORF">H7A79_1693</name>
</gene>
<dbReference type="KEGG" id="nmus:H7A79_1693"/>
<name>A0A7H1MD26_9NEIS</name>
<organism evidence="1 2">
    <name type="scientific">Neisseria musculi</name>
    <dbReference type="NCBI Taxonomy" id="1815583"/>
    <lineage>
        <taxon>Bacteria</taxon>
        <taxon>Pseudomonadati</taxon>
        <taxon>Pseudomonadota</taxon>
        <taxon>Betaproteobacteria</taxon>
        <taxon>Neisseriales</taxon>
        <taxon>Neisseriaceae</taxon>
        <taxon>Neisseria</taxon>
    </lineage>
</organism>
<dbReference type="AlphaFoldDB" id="A0A7H1MD26"/>
<protein>
    <submittedName>
        <fullName evidence="1">Uncharacterized protein</fullName>
    </submittedName>
</protein>
<reference evidence="1" key="1">
    <citation type="submission" date="2024-06" db="EMBL/GenBank/DDBJ databases">
        <title>Complete Genome Sequence of mouse commensal type strain Neisseria musculi.</title>
        <authorList>
            <person name="Thapa E."/>
            <person name="Aluvathingal J."/>
            <person name="Nadendla S."/>
            <person name="Mehta A."/>
            <person name="Tettelin H."/>
            <person name="Weyand N.J."/>
        </authorList>
    </citation>
    <scope>NUCLEOTIDE SEQUENCE</scope>
    <source>
        <strain evidence="1">NW831</strain>
    </source>
</reference>
<proteinExistence type="predicted"/>
<accession>A0A7H1MD26</accession>
<dbReference type="EMBL" id="CP060414">
    <property type="protein sequence ID" value="QNT59541.1"/>
    <property type="molecule type" value="Genomic_DNA"/>
</dbReference>